<name>A0A4C1U6Y2_EUMVA</name>
<protein>
    <submittedName>
        <fullName evidence="1">Uncharacterized protein</fullName>
    </submittedName>
</protein>
<accession>A0A4C1U6Y2</accession>
<gene>
    <name evidence="1" type="ORF">EVAR_94118_1</name>
</gene>
<keyword evidence="2" id="KW-1185">Reference proteome</keyword>
<dbReference type="AlphaFoldDB" id="A0A4C1U6Y2"/>
<dbReference type="EMBL" id="BGZK01000136">
    <property type="protein sequence ID" value="GBP22079.1"/>
    <property type="molecule type" value="Genomic_DNA"/>
</dbReference>
<reference evidence="1 2" key="1">
    <citation type="journal article" date="2019" name="Commun. Biol.">
        <title>The bagworm genome reveals a unique fibroin gene that provides high tensile strength.</title>
        <authorList>
            <person name="Kono N."/>
            <person name="Nakamura H."/>
            <person name="Ohtoshi R."/>
            <person name="Tomita M."/>
            <person name="Numata K."/>
            <person name="Arakawa K."/>
        </authorList>
    </citation>
    <scope>NUCLEOTIDE SEQUENCE [LARGE SCALE GENOMIC DNA]</scope>
</reference>
<proteinExistence type="predicted"/>
<sequence>MRETAQIKPLPVKGKPRSVVASYNARDSAAVKLVTKASQYREIDKRRRRRKGRVELNLRIISFADNSESGGGQQTEGQTQGGVIDRSAATRAHCMVIVEHHRQGTDGGFALFYPSSMKRRGR</sequence>
<dbReference type="Proteomes" id="UP000299102">
    <property type="component" value="Unassembled WGS sequence"/>
</dbReference>
<organism evidence="1 2">
    <name type="scientific">Eumeta variegata</name>
    <name type="common">Bagworm moth</name>
    <name type="synonym">Eumeta japonica</name>
    <dbReference type="NCBI Taxonomy" id="151549"/>
    <lineage>
        <taxon>Eukaryota</taxon>
        <taxon>Metazoa</taxon>
        <taxon>Ecdysozoa</taxon>
        <taxon>Arthropoda</taxon>
        <taxon>Hexapoda</taxon>
        <taxon>Insecta</taxon>
        <taxon>Pterygota</taxon>
        <taxon>Neoptera</taxon>
        <taxon>Endopterygota</taxon>
        <taxon>Lepidoptera</taxon>
        <taxon>Glossata</taxon>
        <taxon>Ditrysia</taxon>
        <taxon>Tineoidea</taxon>
        <taxon>Psychidae</taxon>
        <taxon>Oiketicinae</taxon>
        <taxon>Eumeta</taxon>
    </lineage>
</organism>
<evidence type="ECO:0000313" key="2">
    <source>
        <dbReference type="Proteomes" id="UP000299102"/>
    </source>
</evidence>
<evidence type="ECO:0000313" key="1">
    <source>
        <dbReference type="EMBL" id="GBP22079.1"/>
    </source>
</evidence>
<comment type="caution">
    <text evidence="1">The sequence shown here is derived from an EMBL/GenBank/DDBJ whole genome shotgun (WGS) entry which is preliminary data.</text>
</comment>